<name>A0A1A9EYV6_9GAMM</name>
<protein>
    <recommendedName>
        <fullName evidence="4">YHS domain protein</fullName>
    </recommendedName>
</protein>
<dbReference type="RefSeq" id="WP_067382363.1">
    <property type="nucleotide sequence ID" value="NZ_CP015839.1"/>
</dbReference>
<evidence type="ECO:0000313" key="3">
    <source>
        <dbReference type="Proteomes" id="UP000078070"/>
    </source>
</evidence>
<gene>
    <name evidence="2" type="ORF">A8C75_11730</name>
</gene>
<feature type="signal peptide" evidence="1">
    <location>
        <begin position="1"/>
        <end position="18"/>
    </location>
</feature>
<dbReference type="KEGG" id="mars:A8C75_11730"/>
<evidence type="ECO:0000256" key="1">
    <source>
        <dbReference type="SAM" id="SignalP"/>
    </source>
</evidence>
<dbReference type="NCBIfam" id="NF041384">
    <property type="entry name" value="YHS_seleno_dom"/>
    <property type="match status" value="1"/>
</dbReference>
<reference evidence="2 3" key="2">
    <citation type="journal article" date="2018" name="Int. J. Syst. Evol. Microbiol.">
        <title>Marinobacterium aestuarii sp. nov., a benzene-degrading marine bacterium isolated from estuary sediment.</title>
        <authorList>
            <person name="Bae S.S."/>
            <person name="Jung J."/>
            <person name="Chung D."/>
            <person name="Baek K."/>
        </authorList>
    </citation>
    <scope>NUCLEOTIDE SEQUENCE [LARGE SCALE GENOMIC DNA]</scope>
    <source>
        <strain evidence="2 3">ST58-10</strain>
    </source>
</reference>
<evidence type="ECO:0000313" key="2">
    <source>
        <dbReference type="EMBL" id="ANG63075.1"/>
    </source>
</evidence>
<accession>A0A1A9EYV6</accession>
<evidence type="ECO:0008006" key="4">
    <source>
        <dbReference type="Google" id="ProtNLM"/>
    </source>
</evidence>
<feature type="chain" id="PRO_5008386547" description="YHS domain protein" evidence="1">
    <location>
        <begin position="19"/>
        <end position="152"/>
    </location>
</feature>
<dbReference type="STRING" id="1821621.A8C75_11730"/>
<keyword evidence="3" id="KW-1185">Reference proteome</keyword>
<sequence>MRQLIAAVLLLFAASVPASEAVSTSRWDATAIGGHDTVAYHDEATQQSHRQVAGEERFEVQWKGALWRFASQASADRFAADPERYRPEYNGHCANALSLGEGLISTNGTVWEFFGDQLFLFYAERGRQRWLSGNWQRYKTEADSVWDALKIR</sequence>
<organism evidence="2 3">
    <name type="scientific">Marinobacterium aestuarii</name>
    <dbReference type="NCBI Taxonomy" id="1821621"/>
    <lineage>
        <taxon>Bacteria</taxon>
        <taxon>Pseudomonadati</taxon>
        <taxon>Pseudomonadota</taxon>
        <taxon>Gammaproteobacteria</taxon>
        <taxon>Oceanospirillales</taxon>
        <taxon>Oceanospirillaceae</taxon>
        <taxon>Marinobacterium</taxon>
    </lineage>
</organism>
<reference evidence="3" key="1">
    <citation type="submission" date="2016-05" db="EMBL/GenBank/DDBJ databases">
        <authorList>
            <person name="Baek K."/>
            <person name="Yang S.-J."/>
        </authorList>
    </citation>
    <scope>NUCLEOTIDE SEQUENCE [LARGE SCALE GENOMIC DNA]</scope>
    <source>
        <strain evidence="3">ST58-10</strain>
    </source>
</reference>
<keyword evidence="1" id="KW-0732">Signal</keyword>
<dbReference type="Proteomes" id="UP000078070">
    <property type="component" value="Chromosome"/>
</dbReference>
<dbReference type="OrthoDB" id="344729at2"/>
<dbReference type="EMBL" id="CP015839">
    <property type="protein sequence ID" value="ANG63075.1"/>
    <property type="molecule type" value="Genomic_DNA"/>
</dbReference>
<dbReference type="AlphaFoldDB" id="A0A1A9EYV6"/>
<proteinExistence type="predicted"/>